<dbReference type="EMBL" id="LK391708">
    <property type="protein sequence ID" value="CDR95892.1"/>
    <property type="molecule type" value="Genomic_DNA"/>
</dbReference>
<evidence type="ECO:0000313" key="2">
    <source>
        <dbReference type="Proteomes" id="UP000033188"/>
    </source>
</evidence>
<keyword evidence="2" id="KW-1185">Reference proteome</keyword>
<name>A0A061D7D7_BABBI</name>
<organism evidence="1 2">
    <name type="scientific">Babesia bigemina</name>
    <dbReference type="NCBI Taxonomy" id="5866"/>
    <lineage>
        <taxon>Eukaryota</taxon>
        <taxon>Sar</taxon>
        <taxon>Alveolata</taxon>
        <taxon>Apicomplexa</taxon>
        <taxon>Aconoidasida</taxon>
        <taxon>Piroplasmida</taxon>
        <taxon>Babesiidae</taxon>
        <taxon>Babesia</taxon>
    </lineage>
</organism>
<dbReference type="AlphaFoldDB" id="A0A061D7D7"/>
<dbReference type="GeneID" id="24564433"/>
<proteinExistence type="predicted"/>
<dbReference type="VEuPathDB" id="PiroplasmaDB:BBBOND_0210450"/>
<protein>
    <submittedName>
        <fullName evidence="1">Uncharacterized protein</fullName>
    </submittedName>
</protein>
<dbReference type="OrthoDB" id="627829at2759"/>
<gene>
    <name evidence="1" type="ORF">BBBOND_0210450</name>
</gene>
<accession>A0A061D7D7</accession>
<reference evidence="2" key="1">
    <citation type="submission" date="2014-06" db="EMBL/GenBank/DDBJ databases">
        <authorList>
            <person name="Aslett M."/>
            <person name="De Silva N."/>
        </authorList>
    </citation>
    <scope>NUCLEOTIDE SEQUENCE [LARGE SCALE GENOMIC DNA]</scope>
    <source>
        <strain evidence="2">Bond</strain>
    </source>
</reference>
<dbReference type="Proteomes" id="UP000033188">
    <property type="component" value="Chromosome 2"/>
</dbReference>
<evidence type="ECO:0000313" key="1">
    <source>
        <dbReference type="EMBL" id="CDR95892.1"/>
    </source>
</evidence>
<dbReference type="RefSeq" id="XP_012768078.1">
    <property type="nucleotide sequence ID" value="XM_012912624.1"/>
</dbReference>
<dbReference type="KEGG" id="bbig:BBBOND_0210450"/>
<sequence length="253" mass="28016">MVYHSLTEAPHNLKEAVDWLVALKGTDAEKNLRAIGAAVHKFLADKPVGKMDVPAVEEVKLISKKFLEKLEFTVMWPTSVLLEKFKRPMNKNPGFFVKAFGFVDKSDYKNAVEAKGLTAEAIAENLGTVVYGCEKFLGEIKTPATYNSAYSSKATWDASCAKDPEACAVVFVGIAPMLWAGLHSLRQTILDEPHRYMSYGVKSSLSDVLKALGYDDDDCLPGVNRPDVGKALSGLKPRIFEFIYDLCGFWAFY</sequence>